<gene>
    <name evidence="3" type="ORF">GM415_16570</name>
</gene>
<keyword evidence="4" id="KW-1185">Reference proteome</keyword>
<dbReference type="EMBL" id="CP046400">
    <property type="protein sequence ID" value="QGY41667.1"/>
    <property type="molecule type" value="Genomic_DNA"/>
</dbReference>
<name>A0A6I6JNF4_9BACT</name>
<dbReference type="Gene3D" id="3.30.460.80">
    <property type="entry name" value="NADH:ubiquinone oxidoreductase, 30kDa subunit"/>
    <property type="match status" value="1"/>
</dbReference>
<dbReference type="Proteomes" id="UP000428328">
    <property type="component" value="Chromosome"/>
</dbReference>
<sequence>MLKALEGIATQCVAKQDKGSTGHVWSVFLAPGQLVKAAKRLYETGYSLEDVLALDFEEGFLVLYHFNRWTIDERVTLRVLVSKDNPTVPSIAGIFHGAEWHERETRDFHGVNFEGNPNLVPLLMPAEDVDVHPLLKTAKVRKSIKDVLSLGEVVSCNKDIEALFAEEEAEEASEA</sequence>
<evidence type="ECO:0000259" key="2">
    <source>
        <dbReference type="Pfam" id="PF00329"/>
    </source>
</evidence>
<accession>A0A6I6JNF4</accession>
<dbReference type="InterPro" id="IPR037232">
    <property type="entry name" value="NADH_quin_OxRdtase_su_C/D-like"/>
</dbReference>
<organism evidence="3 4">
    <name type="scientific">Pseudodesulfovibrio cashew</name>
    <dbReference type="NCBI Taxonomy" id="2678688"/>
    <lineage>
        <taxon>Bacteria</taxon>
        <taxon>Pseudomonadati</taxon>
        <taxon>Thermodesulfobacteriota</taxon>
        <taxon>Desulfovibrionia</taxon>
        <taxon>Desulfovibrionales</taxon>
        <taxon>Desulfovibrionaceae</taxon>
    </lineage>
</organism>
<dbReference type="GO" id="GO:0008137">
    <property type="term" value="F:NADH dehydrogenase (ubiquinone) activity"/>
    <property type="evidence" value="ECO:0007669"/>
    <property type="project" value="InterPro"/>
</dbReference>
<dbReference type="InterPro" id="IPR001268">
    <property type="entry name" value="NADH_UbQ_OxRdtase_30kDa_su"/>
</dbReference>
<protein>
    <submittedName>
        <fullName evidence="3">NADH-quinone oxidoreductase subunit C</fullName>
    </submittedName>
</protein>
<dbReference type="AlphaFoldDB" id="A0A6I6JNF4"/>
<proteinExistence type="inferred from homology"/>
<evidence type="ECO:0000256" key="1">
    <source>
        <dbReference type="ARBA" id="ARBA00007569"/>
    </source>
</evidence>
<evidence type="ECO:0000313" key="3">
    <source>
        <dbReference type="EMBL" id="QGY41667.1"/>
    </source>
</evidence>
<feature type="domain" description="NADH:ubiquinone oxidoreductase 30kDa subunit" evidence="2">
    <location>
        <begin position="30"/>
        <end position="142"/>
    </location>
</feature>
<dbReference type="Pfam" id="PF00329">
    <property type="entry name" value="Complex1_30kDa"/>
    <property type="match status" value="1"/>
</dbReference>
<dbReference type="KEGG" id="psel:GM415_16570"/>
<dbReference type="PANTHER" id="PTHR10884">
    <property type="entry name" value="NADH DEHYDROGENASE UBIQUINONE IRON-SULFUR PROTEIN 3"/>
    <property type="match status" value="1"/>
</dbReference>
<reference evidence="3 4" key="1">
    <citation type="submission" date="2019-11" db="EMBL/GenBank/DDBJ databases">
        <authorList>
            <person name="Zheng R.K."/>
            <person name="Sun C.M."/>
        </authorList>
    </citation>
    <scope>NUCLEOTIDE SEQUENCE [LARGE SCALE GENOMIC DNA]</scope>
    <source>
        <strain evidence="3 4">SRB007</strain>
    </source>
</reference>
<comment type="similarity">
    <text evidence="1">Belongs to the complex I 30 kDa subunit family.</text>
</comment>
<dbReference type="RefSeq" id="WP_158950136.1">
    <property type="nucleotide sequence ID" value="NZ_CP046400.1"/>
</dbReference>
<dbReference type="PANTHER" id="PTHR10884:SF14">
    <property type="entry name" value="NADH DEHYDROGENASE [UBIQUINONE] IRON-SULFUR PROTEIN 3, MITOCHONDRIAL"/>
    <property type="match status" value="1"/>
</dbReference>
<dbReference type="SUPFAM" id="SSF143243">
    <property type="entry name" value="Nqo5-like"/>
    <property type="match status" value="1"/>
</dbReference>
<evidence type="ECO:0000313" key="4">
    <source>
        <dbReference type="Proteomes" id="UP000428328"/>
    </source>
</evidence>